<keyword evidence="2" id="KW-0808">Transferase</keyword>
<accession>A0AA39AGC8</accession>
<evidence type="ECO:0000313" key="5">
    <source>
        <dbReference type="Proteomes" id="UP001168098"/>
    </source>
</evidence>
<dbReference type="Gene3D" id="3.30.559.10">
    <property type="entry name" value="Chloramphenicol acetyltransferase-like domain"/>
    <property type="match status" value="2"/>
</dbReference>
<keyword evidence="5" id="KW-1185">Reference proteome</keyword>
<dbReference type="EMBL" id="JARBHA010000003">
    <property type="protein sequence ID" value="KAJ9705764.1"/>
    <property type="molecule type" value="Genomic_DNA"/>
</dbReference>
<name>A0AA39AGC8_VITRO</name>
<evidence type="ECO:0000256" key="2">
    <source>
        <dbReference type="ARBA" id="ARBA00022679"/>
    </source>
</evidence>
<organism evidence="4 5">
    <name type="scientific">Vitis rotundifolia</name>
    <name type="common">Muscadine grape</name>
    <dbReference type="NCBI Taxonomy" id="103349"/>
    <lineage>
        <taxon>Eukaryota</taxon>
        <taxon>Viridiplantae</taxon>
        <taxon>Streptophyta</taxon>
        <taxon>Embryophyta</taxon>
        <taxon>Tracheophyta</taxon>
        <taxon>Spermatophyta</taxon>
        <taxon>Magnoliopsida</taxon>
        <taxon>eudicotyledons</taxon>
        <taxon>Gunneridae</taxon>
        <taxon>Pentapetalae</taxon>
        <taxon>rosids</taxon>
        <taxon>Vitales</taxon>
        <taxon>Vitaceae</taxon>
        <taxon>Viteae</taxon>
        <taxon>Vitis</taxon>
    </lineage>
</organism>
<dbReference type="GO" id="GO:0016746">
    <property type="term" value="F:acyltransferase activity"/>
    <property type="evidence" value="ECO:0007669"/>
    <property type="project" value="UniProtKB-KW"/>
</dbReference>
<comment type="caution">
    <text evidence="4">The sequence shown here is derived from an EMBL/GenBank/DDBJ whole genome shotgun (WGS) entry which is preliminary data.</text>
</comment>
<dbReference type="Proteomes" id="UP001168098">
    <property type="component" value="Unassembled WGS sequence"/>
</dbReference>
<dbReference type="PANTHER" id="PTHR31623:SF83">
    <property type="entry name" value="ACETYL-COA-BENZYLALCOHOL ACETYLTRANSFERASE-LIKE"/>
    <property type="match status" value="1"/>
</dbReference>
<reference evidence="4 5" key="1">
    <citation type="journal article" date="2023" name="BMC Biotechnol.">
        <title>Vitis rotundifolia cv Carlos genome sequencing.</title>
        <authorList>
            <person name="Huff M."/>
            <person name="Hulse-Kemp A."/>
            <person name="Scheffler B."/>
            <person name="Youngblood R."/>
            <person name="Simpson S."/>
            <person name="Babiker E."/>
            <person name="Staton M."/>
        </authorList>
    </citation>
    <scope>NUCLEOTIDE SEQUENCE [LARGE SCALE GENOMIC DNA]</scope>
    <source>
        <tissue evidence="4">Leaf</tissue>
    </source>
</reference>
<gene>
    <name evidence="4" type="ORF">PVL29_003728</name>
</gene>
<dbReference type="AlphaFoldDB" id="A0AA39AGC8"/>
<evidence type="ECO:0000256" key="3">
    <source>
        <dbReference type="ARBA" id="ARBA00023315"/>
    </source>
</evidence>
<dbReference type="PANTHER" id="PTHR31623">
    <property type="entry name" value="F21J9.9"/>
    <property type="match status" value="1"/>
</dbReference>
<sequence length="412" mass="45230">MEVQILSRKLIKPSSPTPSHLRTWKLSPIDQLVPPVKAAFIFYYPAHGASSKVENVERCQRLENRSGTYVKDSHSVECNDHGAEYLEAKVDAQLTQLLSKRDEIIEEVIHFAGGKFTSPLITIQTTMFECGGLVIGVRISHTLVDGFTASKFISTWATASREGINEAIWPCFSLASLLLAKDFPTLKPPPPPKIHGAEKFVTMRFVFDGANISSLKARAKANSETSTPGPGLKPQVSRVEVVTALIWRALIGVSQAKHGRLRTSLAVHSANLRGKIVPALPDNCSDDSKMELPSLADLVGLVSGAIWTETLGQEDVFPIAIKSFNEVNEELGKEEVDVRMFTSWCRFPLNEVDFGWGKPCWVSRCATPIEMVSLQDTECGDGVEAWVSLKEHDMLQFHSDANITALTSCGPA</sequence>
<evidence type="ECO:0000313" key="4">
    <source>
        <dbReference type="EMBL" id="KAJ9705764.1"/>
    </source>
</evidence>
<dbReference type="Pfam" id="PF02458">
    <property type="entry name" value="Transferase"/>
    <property type="match status" value="2"/>
</dbReference>
<keyword evidence="3" id="KW-0012">Acyltransferase</keyword>
<proteinExistence type="inferred from homology"/>
<comment type="similarity">
    <text evidence="1">Belongs to the plant acyltransferase family.</text>
</comment>
<evidence type="ECO:0000256" key="1">
    <source>
        <dbReference type="ARBA" id="ARBA00009861"/>
    </source>
</evidence>
<protein>
    <submittedName>
        <fullName evidence="4">Uncharacterized protein</fullName>
    </submittedName>
</protein>
<dbReference type="InterPro" id="IPR023213">
    <property type="entry name" value="CAT-like_dom_sf"/>
</dbReference>